<gene>
    <name evidence="1" type="ORF">NOV72_05207</name>
</gene>
<evidence type="ECO:0000313" key="1">
    <source>
        <dbReference type="EMBL" id="SPB18008.1"/>
    </source>
</evidence>
<dbReference type="AlphaFoldDB" id="A0A2U3ICS7"/>
<keyword evidence="2" id="KW-1185">Reference proteome</keyword>
<dbReference type="Proteomes" id="UP000238169">
    <property type="component" value="Unassembled WGS sequence"/>
</dbReference>
<reference evidence="2" key="1">
    <citation type="submission" date="2018-01" db="EMBL/GenBank/DDBJ databases">
        <authorList>
            <person name="Peeters C."/>
        </authorList>
    </citation>
    <scope>NUCLEOTIDE SEQUENCE [LARGE SCALE GENOMIC DNA]</scope>
</reference>
<sequence length="152" mass="17377">MRDNSLFDDALAHYPDASDQLVIDAVRAWFRPHCDAVRGSQTWRDVLSEIGPTRDGLHRFDMFMAELARAARRPLDIRCRCAHEFAGDETRLLQSIACLQSNDRMAARVLLTDWITSSAIDRLADNTHWFAMTLLDAGVIVSKRARRATYFH</sequence>
<dbReference type="EMBL" id="OGTP01000025">
    <property type="protein sequence ID" value="SPB18008.1"/>
    <property type="molecule type" value="Genomic_DNA"/>
</dbReference>
<organism evidence="1 2">
    <name type="scientific">Caballeronia novacaledonica</name>
    <dbReference type="NCBI Taxonomy" id="1544861"/>
    <lineage>
        <taxon>Bacteria</taxon>
        <taxon>Pseudomonadati</taxon>
        <taxon>Pseudomonadota</taxon>
        <taxon>Betaproteobacteria</taxon>
        <taxon>Burkholderiales</taxon>
        <taxon>Burkholderiaceae</taxon>
        <taxon>Caballeronia</taxon>
    </lineage>
</organism>
<protein>
    <submittedName>
        <fullName evidence="1">Uncharacterized protein</fullName>
    </submittedName>
</protein>
<evidence type="ECO:0000313" key="2">
    <source>
        <dbReference type="Proteomes" id="UP000238169"/>
    </source>
</evidence>
<accession>A0A2U3ICS7</accession>
<proteinExistence type="predicted"/>
<name>A0A2U3ICS7_9BURK</name>